<dbReference type="EMBL" id="CAJVQC010030283">
    <property type="protein sequence ID" value="CAG8745120.1"/>
    <property type="molecule type" value="Genomic_DNA"/>
</dbReference>
<protein>
    <submittedName>
        <fullName evidence="1">26874_t:CDS:1</fullName>
    </submittedName>
</protein>
<proteinExistence type="predicted"/>
<sequence length="105" mass="11986">AGMGALREHTMAQMNTSNSFRNLSITHDYANIAGNNAVTQIKGQFLRGLFPDLEDDAERIIVGSENYDSKNYLRTCFAIKPHFQFVIKNLFVVSILDFLYNQQHE</sequence>
<evidence type="ECO:0000313" key="2">
    <source>
        <dbReference type="Proteomes" id="UP000789920"/>
    </source>
</evidence>
<evidence type="ECO:0000313" key="1">
    <source>
        <dbReference type="EMBL" id="CAG8745120.1"/>
    </source>
</evidence>
<feature type="non-terminal residue" evidence="1">
    <location>
        <position position="105"/>
    </location>
</feature>
<organism evidence="1 2">
    <name type="scientific">Racocetra persica</name>
    <dbReference type="NCBI Taxonomy" id="160502"/>
    <lineage>
        <taxon>Eukaryota</taxon>
        <taxon>Fungi</taxon>
        <taxon>Fungi incertae sedis</taxon>
        <taxon>Mucoromycota</taxon>
        <taxon>Glomeromycotina</taxon>
        <taxon>Glomeromycetes</taxon>
        <taxon>Diversisporales</taxon>
        <taxon>Gigasporaceae</taxon>
        <taxon>Racocetra</taxon>
    </lineage>
</organism>
<name>A0ACA9QC29_9GLOM</name>
<accession>A0ACA9QC29</accession>
<keyword evidence="2" id="KW-1185">Reference proteome</keyword>
<feature type="non-terminal residue" evidence="1">
    <location>
        <position position="1"/>
    </location>
</feature>
<reference evidence="1" key="1">
    <citation type="submission" date="2021-06" db="EMBL/GenBank/DDBJ databases">
        <authorList>
            <person name="Kallberg Y."/>
            <person name="Tangrot J."/>
            <person name="Rosling A."/>
        </authorList>
    </citation>
    <scope>NUCLEOTIDE SEQUENCE</scope>
    <source>
        <strain evidence="1">MA461A</strain>
    </source>
</reference>
<gene>
    <name evidence="1" type="ORF">RPERSI_LOCUS13573</name>
</gene>
<comment type="caution">
    <text evidence="1">The sequence shown here is derived from an EMBL/GenBank/DDBJ whole genome shotgun (WGS) entry which is preliminary data.</text>
</comment>
<dbReference type="Proteomes" id="UP000789920">
    <property type="component" value="Unassembled WGS sequence"/>
</dbReference>